<dbReference type="PANTHER" id="PTHR21198">
    <property type="entry name" value="GLUTAMATE RACEMASE"/>
    <property type="match status" value="1"/>
</dbReference>
<dbReference type="InterPro" id="IPR004380">
    <property type="entry name" value="Asp_race"/>
</dbReference>
<accession>A0A011MJR4</accession>
<dbReference type="PROSITE" id="PS00924">
    <property type="entry name" value="ASP_GLU_RACEMASE_2"/>
    <property type="match status" value="1"/>
</dbReference>
<dbReference type="InterPro" id="IPR033134">
    <property type="entry name" value="Asp/Glu_racemase_AS_2"/>
</dbReference>
<evidence type="ECO:0000313" key="3">
    <source>
        <dbReference type="EMBL" id="EXI62736.1"/>
    </source>
</evidence>
<gene>
    <name evidence="3" type="ORF">AK33_02990</name>
</gene>
<keyword evidence="2" id="KW-0413">Isomerase</keyword>
<organism evidence="3 4">
    <name type="scientific">Mannheimia granulomatis</name>
    <dbReference type="NCBI Taxonomy" id="85402"/>
    <lineage>
        <taxon>Bacteria</taxon>
        <taxon>Pseudomonadati</taxon>
        <taxon>Pseudomonadota</taxon>
        <taxon>Gammaproteobacteria</taxon>
        <taxon>Pasteurellales</taxon>
        <taxon>Pasteurellaceae</taxon>
        <taxon>Mannheimia</taxon>
    </lineage>
</organism>
<keyword evidence="4" id="KW-1185">Reference proteome</keyword>
<dbReference type="STRING" id="1122190.GCA_000621105_01236"/>
<dbReference type="SUPFAM" id="SSF53681">
    <property type="entry name" value="Aspartate/glutamate racemase"/>
    <property type="match status" value="2"/>
</dbReference>
<dbReference type="OrthoDB" id="9803739at2"/>
<dbReference type="Proteomes" id="UP000054123">
    <property type="component" value="Unassembled WGS sequence"/>
</dbReference>
<name>A0A011MJR4_9PAST</name>
<dbReference type="EMBL" id="JANJ01000002">
    <property type="protein sequence ID" value="EXI62736.1"/>
    <property type="molecule type" value="Genomic_DNA"/>
</dbReference>
<reference evidence="3 4" key="1">
    <citation type="journal article" date="2014" name="Genome Announc.">
        <title>Genome Sequence of a Presumptive Mannheimia haemolytica Strain with an A1/A6-Cross-Reactive Serotype from a White-Tailed Deer (Odocoileus virginianus).</title>
        <authorList>
            <person name="Lawrence P.K."/>
            <person name="Bey R.F."/>
            <person name="Wiener B."/>
            <person name="Kittichotirat W."/>
            <person name="Bumgarner R.E."/>
        </authorList>
    </citation>
    <scope>NUCLEOTIDE SEQUENCE [LARGE SCALE GENOMIC DNA]</scope>
    <source>
        <strain evidence="3 4">PKL10</strain>
    </source>
</reference>
<dbReference type="Gene3D" id="3.40.50.1860">
    <property type="match status" value="2"/>
</dbReference>
<dbReference type="PANTHER" id="PTHR21198:SF7">
    <property type="entry name" value="ASPARTATE-GLUTAMATE RACEMASE FAMILY"/>
    <property type="match status" value="1"/>
</dbReference>
<dbReference type="PROSITE" id="PS00923">
    <property type="entry name" value="ASP_GLU_RACEMASE_1"/>
    <property type="match status" value="1"/>
</dbReference>
<comment type="similarity">
    <text evidence="1">Belongs to the aspartate/glutamate racemases family.</text>
</comment>
<dbReference type="PATRIC" id="fig|1450449.3.peg.564"/>
<protein>
    <submittedName>
        <fullName evidence="3">Aspartate racemase</fullName>
    </submittedName>
</protein>
<dbReference type="InterPro" id="IPR018187">
    <property type="entry name" value="Asp/Glu_racemase_AS_1"/>
</dbReference>
<dbReference type="AlphaFoldDB" id="A0A011MJR4"/>
<dbReference type="GO" id="GO:0047661">
    <property type="term" value="F:amino-acid racemase activity"/>
    <property type="evidence" value="ECO:0007669"/>
    <property type="project" value="InterPro"/>
</dbReference>
<comment type="caution">
    <text evidence="3">The sequence shown here is derived from an EMBL/GenBank/DDBJ whole genome shotgun (WGS) entry which is preliminary data.</text>
</comment>
<dbReference type="RefSeq" id="WP_042801816.1">
    <property type="nucleotide sequence ID" value="NZ_AVSP01000006.1"/>
</dbReference>
<evidence type="ECO:0000256" key="1">
    <source>
        <dbReference type="ARBA" id="ARBA00007847"/>
    </source>
</evidence>
<dbReference type="Pfam" id="PF01177">
    <property type="entry name" value="Asp_Glu_race"/>
    <property type="match status" value="1"/>
</dbReference>
<evidence type="ECO:0000313" key="4">
    <source>
        <dbReference type="Proteomes" id="UP000054123"/>
    </source>
</evidence>
<dbReference type="InterPro" id="IPR001920">
    <property type="entry name" value="Asp/Glu_race"/>
</dbReference>
<sequence length="231" mass="25446">MAKNVIGILGGMGPAATADMFRKFIQLTPAHCDQEHIPLLISSIPDIPDRTRCILGGGESPAPVMEQYVKQLEEAGASCIVIACNTAHYWFEQLKTKSKVEMLSMIEATVDEVVQSGKQRIGLLATDATLATELYKNRLEAQGLTFIRPTEEGQKAVMESIYLLKSGEVEKSVALMLKQRDELIRLGAESIILGCTEVPIILAKEIEKAPHLYVDSTLALVRAAIHWYQTH</sequence>
<dbReference type="InterPro" id="IPR015942">
    <property type="entry name" value="Asp/Glu/hydantoin_racemase"/>
</dbReference>
<evidence type="ECO:0000256" key="2">
    <source>
        <dbReference type="ARBA" id="ARBA00023235"/>
    </source>
</evidence>
<proteinExistence type="inferred from homology"/>
<dbReference type="NCBIfam" id="TIGR00035">
    <property type="entry name" value="asp_race"/>
    <property type="match status" value="1"/>
</dbReference>